<evidence type="ECO:0000259" key="13">
    <source>
        <dbReference type="PROSITE" id="PS51057"/>
    </source>
</evidence>
<evidence type="ECO:0000256" key="3">
    <source>
        <dbReference type="ARBA" id="ARBA00022473"/>
    </source>
</evidence>
<keyword evidence="3" id="KW-0217">Developmental protein</keyword>
<keyword evidence="4" id="KW-0563">Paired box</keyword>
<evidence type="ECO:0000256" key="7">
    <source>
        <dbReference type="ARBA" id="ARBA00023163"/>
    </source>
</evidence>
<keyword evidence="6 9" id="KW-0238">DNA-binding</keyword>
<reference evidence="16" key="1">
    <citation type="submission" date="2016-06" db="UniProtKB">
        <authorList>
            <consortium name="WormBaseParasite"/>
        </authorList>
    </citation>
    <scope>IDENTIFICATION</scope>
</reference>
<evidence type="ECO:0000256" key="5">
    <source>
        <dbReference type="ARBA" id="ARBA00023015"/>
    </source>
</evidence>
<comment type="similarity">
    <text evidence="2">Belongs to the paired homeobox family.</text>
</comment>
<proteinExistence type="inferred from homology"/>
<evidence type="ECO:0000256" key="8">
    <source>
        <dbReference type="ARBA" id="ARBA00023242"/>
    </source>
</evidence>
<protein>
    <submittedName>
        <fullName evidence="16">Paired box 4</fullName>
    </submittedName>
</protein>
<dbReference type="InterPro" id="IPR009057">
    <property type="entry name" value="Homeodomain-like_sf"/>
</dbReference>
<dbReference type="Gene3D" id="1.10.10.60">
    <property type="entry name" value="Homeodomain-like"/>
    <property type="match status" value="1"/>
</dbReference>
<keyword evidence="8 9" id="KW-0539">Nucleus</keyword>
<dbReference type="WBParaSite" id="TCNE_0000883101-mRNA-1">
    <property type="protein sequence ID" value="TCNE_0000883101-mRNA-1"/>
    <property type="gene ID" value="TCNE_0000883101"/>
</dbReference>
<comment type="subcellular location">
    <subcellularLocation>
        <location evidence="1 9 10">Nucleus</location>
    </subcellularLocation>
</comment>
<gene>
    <name evidence="14" type="ORF">TCNE_LOCUS8831</name>
</gene>
<evidence type="ECO:0000256" key="10">
    <source>
        <dbReference type="RuleBase" id="RU000682"/>
    </source>
</evidence>
<evidence type="ECO:0000313" key="15">
    <source>
        <dbReference type="Proteomes" id="UP000050794"/>
    </source>
</evidence>
<dbReference type="PANTHER" id="PTHR45636">
    <property type="entry name" value="PAIRED BOX PROTEIN PAX-6-RELATED-RELATED"/>
    <property type="match status" value="1"/>
</dbReference>
<dbReference type="SMART" id="SM00351">
    <property type="entry name" value="PAX"/>
    <property type="match status" value="1"/>
</dbReference>
<feature type="DNA-binding region" description="Homeobox" evidence="9">
    <location>
        <begin position="221"/>
        <end position="280"/>
    </location>
</feature>
<evidence type="ECO:0000256" key="1">
    <source>
        <dbReference type="ARBA" id="ARBA00004123"/>
    </source>
</evidence>
<feature type="domain" description="Homeobox" evidence="12">
    <location>
        <begin position="219"/>
        <end position="279"/>
    </location>
</feature>
<sequence length="323" mass="35419">MLLAKGWWSARLRGGRNMNKFSQRRGNTDGGPSGGTLSKGFTHASGATKPKVATPHVVAKIEQYKRDNPTIFAWEIRERLINESVCEQPPSVSSINRILRTRAAERAAEELSLIFSAQQHLTGTAARPLRYPFGAPQPPLLPHPSHHILHPAFPILAPPWPGVFFDQNLLLTTAQPSALLNAAGNDVPSRTSIASNMSADTSALLLLTAEDESNTSSPASRRCSRSSFAPEQLACLESAFANSPYPTPAERIALTKKTQLPEARIQVWFSNRRAKWRRTQQEGSSRVNSEIGTGVKTEKRSLSSFEEDGSSPPKKAISFKPYE</sequence>
<evidence type="ECO:0000256" key="6">
    <source>
        <dbReference type="ARBA" id="ARBA00023125"/>
    </source>
</evidence>
<evidence type="ECO:0000256" key="4">
    <source>
        <dbReference type="ARBA" id="ARBA00022724"/>
    </source>
</evidence>
<dbReference type="PROSITE" id="PS50071">
    <property type="entry name" value="HOMEOBOX_2"/>
    <property type="match status" value="1"/>
</dbReference>
<organism evidence="15 16">
    <name type="scientific">Toxocara canis</name>
    <name type="common">Canine roundworm</name>
    <dbReference type="NCBI Taxonomy" id="6265"/>
    <lineage>
        <taxon>Eukaryota</taxon>
        <taxon>Metazoa</taxon>
        <taxon>Ecdysozoa</taxon>
        <taxon>Nematoda</taxon>
        <taxon>Chromadorea</taxon>
        <taxon>Rhabditida</taxon>
        <taxon>Spirurina</taxon>
        <taxon>Ascaridomorpha</taxon>
        <taxon>Ascaridoidea</taxon>
        <taxon>Toxocaridae</taxon>
        <taxon>Toxocara</taxon>
    </lineage>
</organism>
<dbReference type="InterPro" id="IPR043565">
    <property type="entry name" value="PAX_fam"/>
</dbReference>
<dbReference type="EMBL" id="UYWY01020008">
    <property type="protein sequence ID" value="VDM40152.1"/>
    <property type="molecule type" value="Genomic_DNA"/>
</dbReference>
<evidence type="ECO:0000259" key="12">
    <source>
        <dbReference type="PROSITE" id="PS50071"/>
    </source>
</evidence>
<dbReference type="Gene3D" id="1.10.10.10">
    <property type="entry name" value="Winged helix-like DNA-binding domain superfamily/Winged helix DNA-binding domain"/>
    <property type="match status" value="1"/>
</dbReference>
<dbReference type="AlphaFoldDB" id="A0A183UK11"/>
<dbReference type="InterPro" id="IPR036388">
    <property type="entry name" value="WH-like_DNA-bd_sf"/>
</dbReference>
<feature type="region of interest" description="Disordered" evidence="11">
    <location>
        <begin position="278"/>
        <end position="323"/>
    </location>
</feature>
<evidence type="ECO:0000313" key="14">
    <source>
        <dbReference type="EMBL" id="VDM40152.1"/>
    </source>
</evidence>
<accession>A0A183UK11</accession>
<dbReference type="Pfam" id="PF00046">
    <property type="entry name" value="Homeodomain"/>
    <property type="match status" value="1"/>
</dbReference>
<dbReference type="GO" id="GO:0000981">
    <property type="term" value="F:DNA-binding transcription factor activity, RNA polymerase II-specific"/>
    <property type="evidence" value="ECO:0007669"/>
    <property type="project" value="TreeGrafter"/>
</dbReference>
<keyword evidence="5" id="KW-0805">Transcription regulation</keyword>
<keyword evidence="7" id="KW-0804">Transcription</keyword>
<dbReference type="GO" id="GO:0000978">
    <property type="term" value="F:RNA polymerase II cis-regulatory region sequence-specific DNA binding"/>
    <property type="evidence" value="ECO:0007669"/>
    <property type="project" value="TreeGrafter"/>
</dbReference>
<keyword evidence="15" id="KW-1185">Reference proteome</keyword>
<dbReference type="FunFam" id="1.10.10.10:FF:000003">
    <property type="entry name" value="Paired box protein Pax-6"/>
    <property type="match status" value="1"/>
</dbReference>
<dbReference type="CDD" id="cd00086">
    <property type="entry name" value="homeodomain"/>
    <property type="match status" value="1"/>
</dbReference>
<dbReference type="PROSITE" id="PS51057">
    <property type="entry name" value="PAIRED_2"/>
    <property type="match status" value="1"/>
</dbReference>
<dbReference type="GO" id="GO:0005634">
    <property type="term" value="C:nucleus"/>
    <property type="evidence" value="ECO:0007669"/>
    <property type="project" value="UniProtKB-SubCell"/>
</dbReference>
<evidence type="ECO:0000313" key="16">
    <source>
        <dbReference type="WBParaSite" id="TCNE_0000883101-mRNA-1"/>
    </source>
</evidence>
<name>A0A183UK11_TOXCA</name>
<dbReference type="Proteomes" id="UP000050794">
    <property type="component" value="Unassembled WGS sequence"/>
</dbReference>
<evidence type="ECO:0000256" key="11">
    <source>
        <dbReference type="SAM" id="MobiDB-lite"/>
    </source>
</evidence>
<dbReference type="SMART" id="SM00389">
    <property type="entry name" value="HOX"/>
    <property type="match status" value="1"/>
</dbReference>
<evidence type="ECO:0000256" key="9">
    <source>
        <dbReference type="PROSITE-ProRule" id="PRU00108"/>
    </source>
</evidence>
<dbReference type="PANTHER" id="PTHR45636:SF46">
    <property type="entry name" value="HOMEOBOX DOMAIN-CONTAINING PROTEIN"/>
    <property type="match status" value="1"/>
</dbReference>
<dbReference type="Pfam" id="PF00292">
    <property type="entry name" value="PAX"/>
    <property type="match status" value="1"/>
</dbReference>
<keyword evidence="9 10" id="KW-0371">Homeobox</keyword>
<feature type="compositionally biased region" description="Polar residues" evidence="11">
    <location>
        <begin position="281"/>
        <end position="291"/>
    </location>
</feature>
<feature type="domain" description="Paired" evidence="13">
    <location>
        <begin position="1"/>
        <end position="102"/>
    </location>
</feature>
<dbReference type="SUPFAM" id="SSF46689">
    <property type="entry name" value="Homeodomain-like"/>
    <property type="match status" value="2"/>
</dbReference>
<evidence type="ECO:0000256" key="2">
    <source>
        <dbReference type="ARBA" id="ARBA00005733"/>
    </source>
</evidence>
<dbReference type="InterPro" id="IPR001523">
    <property type="entry name" value="Paired_dom"/>
</dbReference>
<reference evidence="14 15" key="2">
    <citation type="submission" date="2018-11" db="EMBL/GenBank/DDBJ databases">
        <authorList>
            <consortium name="Pathogen Informatics"/>
        </authorList>
    </citation>
    <scope>NUCLEOTIDE SEQUENCE [LARGE SCALE GENOMIC DNA]</scope>
</reference>
<feature type="region of interest" description="Disordered" evidence="11">
    <location>
        <begin position="18"/>
        <end position="48"/>
    </location>
</feature>
<dbReference type="InterPro" id="IPR001356">
    <property type="entry name" value="HD"/>
</dbReference>